<evidence type="ECO:0000313" key="2">
    <source>
        <dbReference type="Proteomes" id="UP000652761"/>
    </source>
</evidence>
<evidence type="ECO:0000313" key="1">
    <source>
        <dbReference type="EMBL" id="MQM08282.1"/>
    </source>
</evidence>
<accession>A0A843WDK4</accession>
<dbReference type="AlphaFoldDB" id="A0A843WDK4"/>
<dbReference type="EMBL" id="NMUH01004082">
    <property type="protein sequence ID" value="MQM08282.1"/>
    <property type="molecule type" value="Genomic_DNA"/>
</dbReference>
<dbReference type="Proteomes" id="UP000652761">
    <property type="component" value="Unassembled WGS sequence"/>
</dbReference>
<reference evidence="1" key="1">
    <citation type="submission" date="2017-07" db="EMBL/GenBank/DDBJ databases">
        <title>Taro Niue Genome Assembly and Annotation.</title>
        <authorList>
            <person name="Atibalentja N."/>
            <person name="Keating K."/>
            <person name="Fields C.J."/>
        </authorList>
    </citation>
    <scope>NUCLEOTIDE SEQUENCE</scope>
    <source>
        <strain evidence="1">Niue_2</strain>
        <tissue evidence="1">Leaf</tissue>
    </source>
</reference>
<gene>
    <name evidence="1" type="ORF">Taro_041135</name>
</gene>
<comment type="caution">
    <text evidence="1">The sequence shown here is derived from an EMBL/GenBank/DDBJ whole genome shotgun (WGS) entry which is preliminary data.</text>
</comment>
<organism evidence="1 2">
    <name type="scientific">Colocasia esculenta</name>
    <name type="common">Wild taro</name>
    <name type="synonym">Arum esculentum</name>
    <dbReference type="NCBI Taxonomy" id="4460"/>
    <lineage>
        <taxon>Eukaryota</taxon>
        <taxon>Viridiplantae</taxon>
        <taxon>Streptophyta</taxon>
        <taxon>Embryophyta</taxon>
        <taxon>Tracheophyta</taxon>
        <taxon>Spermatophyta</taxon>
        <taxon>Magnoliopsida</taxon>
        <taxon>Liliopsida</taxon>
        <taxon>Araceae</taxon>
        <taxon>Aroideae</taxon>
        <taxon>Colocasieae</taxon>
        <taxon>Colocasia</taxon>
    </lineage>
</organism>
<keyword evidence="2" id="KW-1185">Reference proteome</keyword>
<protein>
    <submittedName>
        <fullName evidence="1">Uncharacterized protein</fullName>
    </submittedName>
</protein>
<sequence>MADWRDYGGGGDDPEDPTQRMIERIWESLTEIRMRMDQPAPAQPTVPVVEEAVPATPVLSPVDYGIM</sequence>
<name>A0A843WDK4_COLES</name>
<proteinExistence type="predicted"/>